<dbReference type="InterPro" id="IPR052369">
    <property type="entry name" value="UG_Glycosaminoglycan_Hydrolase"/>
</dbReference>
<reference evidence="3 4" key="1">
    <citation type="submission" date="2016-05" db="EMBL/GenBank/DDBJ databases">
        <title>Comparative analysis of secretome profiles of manganese(II)-oxidizing ascomycete fungi.</title>
        <authorList>
            <consortium name="DOE Joint Genome Institute"/>
            <person name="Zeiner C.A."/>
            <person name="Purvine S.O."/>
            <person name="Zink E.M."/>
            <person name="Wu S."/>
            <person name="Pasa-Tolic L."/>
            <person name="Chaput D.L."/>
            <person name="Haridas S."/>
            <person name="Grigoriev I.V."/>
            <person name="Santelli C.M."/>
            <person name="Hansel C.M."/>
        </authorList>
    </citation>
    <scope>NUCLEOTIDE SEQUENCE [LARGE SCALE GENOMIC DNA]</scope>
    <source>
        <strain evidence="3 4">AP3s5-JAC2a</strain>
    </source>
</reference>
<gene>
    <name evidence="3" type="ORF">CC84DRAFT_1226722</name>
</gene>
<dbReference type="InParanoid" id="A0A177CZQ6"/>
<proteinExistence type="inferred from homology"/>
<dbReference type="PANTHER" id="PTHR36845">
    <property type="entry name" value="HYDROLASE, PUTATIVE (AFU_ORTHOLOGUE AFUA_7G05090)-RELATED"/>
    <property type="match status" value="1"/>
</dbReference>
<dbReference type="RefSeq" id="XP_018042812.1">
    <property type="nucleotide sequence ID" value="XM_018183596.1"/>
</dbReference>
<dbReference type="EMBL" id="KV441548">
    <property type="protein sequence ID" value="OAG12447.1"/>
    <property type="molecule type" value="Genomic_DNA"/>
</dbReference>
<dbReference type="FunFam" id="1.50.10.10:FF:000048">
    <property type="entry name" value="Unsaturated chondroitin disaccharide hydrolase"/>
    <property type="match status" value="1"/>
</dbReference>
<dbReference type="OrthoDB" id="2317065at2759"/>
<evidence type="ECO:0000313" key="3">
    <source>
        <dbReference type="EMBL" id="OAG12447.1"/>
    </source>
</evidence>
<name>A0A177CZQ6_9PLEO</name>
<dbReference type="InterPro" id="IPR012341">
    <property type="entry name" value="6hp_glycosidase-like_sf"/>
</dbReference>
<dbReference type="GeneID" id="28767082"/>
<dbReference type="SUPFAM" id="SSF48208">
    <property type="entry name" value="Six-hairpin glycosidases"/>
    <property type="match status" value="1"/>
</dbReference>
<dbReference type="InterPro" id="IPR008928">
    <property type="entry name" value="6-hairpin_glycosidase_sf"/>
</dbReference>
<evidence type="ECO:0000313" key="4">
    <source>
        <dbReference type="Proteomes" id="UP000077069"/>
    </source>
</evidence>
<dbReference type="GO" id="GO:0000272">
    <property type="term" value="P:polysaccharide catabolic process"/>
    <property type="evidence" value="ECO:0007669"/>
    <property type="project" value="TreeGrafter"/>
</dbReference>
<sequence length="464" mass="52120">MGEAPKPVSGAAKALMVKGIDLSQIYSENVLAKLVQVAQKSSKLQAPLTAYPHTVAQRGPDAGRYEYREADFWTCGFFPGSIYTLIERSIKFPRVIDVPSHPPSQLKDQLLNLGRHWSVAINHMSGRTDTHDMGFIVQPALQKDYELTGNTESLESVVKAAYALASRYDERVKAIRSWDVAINDRYSITDMDENFLVIIDSMCNLDLLYWVGHIQQDQRLIQIATQHADTIIHEILRPDHSSYHLVNFSPKTGKAQAKMTNQGHKDDSTWSRGQAWSIMGFAQTYAWTKDTKYLFTAIECAKYFLRRCEEGNGKWHHPRVPAWDFDAPQEDEQEPLRDVSAGVITANGLLIIHQALQALPSEEAQNLAGANTDFLQVALAIVDETLDMALDRDFASLEPRTTVNGDGAANSILAVKESKFEAILRHSTANHNQHAHKPYCDHGLVYADYFFLEFGNKLLRAGYL</sequence>
<keyword evidence="4" id="KW-1185">Reference proteome</keyword>
<comment type="similarity">
    <text evidence="2">Belongs to the glycosyl hydrolase 88 family.</text>
</comment>
<protein>
    <submittedName>
        <fullName evidence="3">Six-hairpin glycosidase</fullName>
    </submittedName>
</protein>
<evidence type="ECO:0000256" key="1">
    <source>
        <dbReference type="ARBA" id="ARBA00022801"/>
    </source>
</evidence>
<keyword evidence="1" id="KW-0378">Hydrolase</keyword>
<dbReference type="PANTHER" id="PTHR36845:SF1">
    <property type="entry name" value="HYDROLASE, PUTATIVE (AFU_ORTHOLOGUE AFUA_7G05090)-RELATED"/>
    <property type="match status" value="1"/>
</dbReference>
<organism evidence="3 4">
    <name type="scientific">Paraphaeosphaeria sporulosa</name>
    <dbReference type="NCBI Taxonomy" id="1460663"/>
    <lineage>
        <taxon>Eukaryota</taxon>
        <taxon>Fungi</taxon>
        <taxon>Dikarya</taxon>
        <taxon>Ascomycota</taxon>
        <taxon>Pezizomycotina</taxon>
        <taxon>Dothideomycetes</taxon>
        <taxon>Pleosporomycetidae</taxon>
        <taxon>Pleosporales</taxon>
        <taxon>Massarineae</taxon>
        <taxon>Didymosphaeriaceae</taxon>
        <taxon>Paraphaeosphaeria</taxon>
    </lineage>
</organism>
<keyword evidence="3" id="KW-0326">Glycosidase</keyword>
<dbReference type="Proteomes" id="UP000077069">
    <property type="component" value="Unassembled WGS sequence"/>
</dbReference>
<accession>A0A177CZQ6</accession>
<dbReference type="GO" id="GO:0052757">
    <property type="term" value="F:chondroitin hydrolase activity"/>
    <property type="evidence" value="ECO:0007669"/>
    <property type="project" value="TreeGrafter"/>
</dbReference>
<dbReference type="Gene3D" id="1.50.10.10">
    <property type="match status" value="1"/>
</dbReference>
<dbReference type="AlphaFoldDB" id="A0A177CZQ6"/>
<evidence type="ECO:0000256" key="2">
    <source>
        <dbReference type="ARBA" id="ARBA00038358"/>
    </source>
</evidence>